<dbReference type="SUPFAM" id="SSF141523">
    <property type="entry name" value="L,D-transpeptidase catalytic domain-like"/>
    <property type="match status" value="1"/>
</dbReference>
<evidence type="ECO:0000256" key="6">
    <source>
        <dbReference type="ARBA" id="ARBA00023316"/>
    </source>
</evidence>
<dbReference type="EMBL" id="JBHMEW010000062">
    <property type="protein sequence ID" value="MFB9212543.1"/>
    <property type="molecule type" value="Genomic_DNA"/>
</dbReference>
<accession>A0ABV5J6U6</accession>
<proteinExistence type="inferred from homology"/>
<dbReference type="InterPro" id="IPR036366">
    <property type="entry name" value="PGBDSf"/>
</dbReference>
<dbReference type="InterPro" id="IPR005490">
    <property type="entry name" value="LD_TPept_cat_dom"/>
</dbReference>
<protein>
    <submittedName>
        <fullName evidence="10">DUF4157 domain-containing protein</fullName>
    </submittedName>
</protein>
<sequence>MREFKKKSKANSQFDSILQQSHESKKDFFGVQAKLEMGQPGDKYEKEADAVADQVVHQSQNGEGIQQKGKKEEGIQKKSISESISRVQKKDMEEEQVQSKCAECEKEETVQKARERDEPEEIQTKKEKEKEPVQKQEEEEEPVQTKYQSKTDNQKPPGLESRLNQSKGAGNSMDVDTKQEMESGFGADFSHVNIHTDDRAIQMSKEVGAQAFTHGNDIYFNQGKYDPTNQAGKYLLAHELTHTIQQKGRVQRKVQKTLDDGHDLTAARFAGNIKLEAAFDNEHYIKNGSRGESVRKIQAALMEIGYDLPEFGADGIFGSETKSAVTAFQNEFSLAVDGIVGPETMGTLDNIFGSVKDEEVIAFNDDKEAEVLDGDSDEGPTIPTQEKSINQLLSLEGNNFNPEVQTAPLKNPPDKVPPPAISIITINLTKQNLKILWSNGVTRGPYDISSGRGCPNTKGNPCVDPKRGDKDTYCTPVGNFEAEKIGGKDYKSSAGDAMSWYMSFVPERGIGTHNAQKVTGTPRSHGCVRVVDSVAKLIHNNVTTSSKIKITGKANTPSWKLSKAKAKKSYKGCPGKKAKK</sequence>
<feature type="active site" description="Proton donor/acceptor" evidence="7">
    <location>
        <position position="513"/>
    </location>
</feature>
<dbReference type="PROSITE" id="PS52029">
    <property type="entry name" value="LD_TPASE"/>
    <property type="match status" value="1"/>
</dbReference>
<evidence type="ECO:0000256" key="4">
    <source>
        <dbReference type="ARBA" id="ARBA00022960"/>
    </source>
</evidence>
<dbReference type="Pfam" id="PF01471">
    <property type="entry name" value="PG_binding_1"/>
    <property type="match status" value="1"/>
</dbReference>
<evidence type="ECO:0000259" key="9">
    <source>
        <dbReference type="PROSITE" id="PS52029"/>
    </source>
</evidence>
<dbReference type="Gene3D" id="1.10.101.10">
    <property type="entry name" value="PGBD-like superfamily/PGBD"/>
    <property type="match status" value="1"/>
</dbReference>
<dbReference type="RefSeq" id="WP_290249398.1">
    <property type="nucleotide sequence ID" value="NZ_JAUFQT010000002.1"/>
</dbReference>
<dbReference type="SUPFAM" id="SSF47090">
    <property type="entry name" value="PGBD-like"/>
    <property type="match status" value="1"/>
</dbReference>
<dbReference type="Gene3D" id="2.40.440.10">
    <property type="entry name" value="L,D-transpeptidase catalytic domain-like"/>
    <property type="match status" value="1"/>
</dbReference>
<dbReference type="InterPro" id="IPR036365">
    <property type="entry name" value="PGBD-like_sf"/>
</dbReference>
<name>A0ABV5J6U6_9BACT</name>
<keyword evidence="3" id="KW-0808">Transferase</keyword>
<comment type="pathway">
    <text evidence="1 7">Cell wall biogenesis; peptidoglycan biosynthesis.</text>
</comment>
<feature type="compositionally biased region" description="Basic and acidic residues" evidence="8">
    <location>
        <begin position="69"/>
        <end position="80"/>
    </location>
</feature>
<evidence type="ECO:0000313" key="10">
    <source>
        <dbReference type="EMBL" id="MFB9212543.1"/>
    </source>
</evidence>
<keyword evidence="6 7" id="KW-0961">Cell wall biogenesis/degradation</keyword>
<feature type="active site" description="Nucleophile" evidence="7">
    <location>
        <position position="527"/>
    </location>
</feature>
<comment type="similarity">
    <text evidence="2">Belongs to the YkuD family.</text>
</comment>
<evidence type="ECO:0000256" key="7">
    <source>
        <dbReference type="PROSITE-ProRule" id="PRU01373"/>
    </source>
</evidence>
<organism evidence="10 11">
    <name type="scientific">Echinicola jeungdonensis</name>
    <dbReference type="NCBI Taxonomy" id="709343"/>
    <lineage>
        <taxon>Bacteria</taxon>
        <taxon>Pseudomonadati</taxon>
        <taxon>Bacteroidota</taxon>
        <taxon>Cytophagia</taxon>
        <taxon>Cytophagales</taxon>
        <taxon>Cyclobacteriaceae</taxon>
        <taxon>Echinicola</taxon>
    </lineage>
</organism>
<keyword evidence="11" id="KW-1185">Reference proteome</keyword>
<comment type="caution">
    <text evidence="10">The sequence shown here is derived from an EMBL/GenBank/DDBJ whole genome shotgun (WGS) entry which is preliminary data.</text>
</comment>
<feature type="region of interest" description="Disordered" evidence="8">
    <location>
        <begin position="39"/>
        <end position="174"/>
    </location>
</feature>
<gene>
    <name evidence="10" type="ORF">ACFFUR_12060</name>
</gene>
<dbReference type="InterPro" id="IPR025295">
    <property type="entry name" value="eCIS_core_dom"/>
</dbReference>
<dbReference type="Pfam" id="PF13699">
    <property type="entry name" value="eCIS_core"/>
    <property type="match status" value="1"/>
</dbReference>
<evidence type="ECO:0000256" key="5">
    <source>
        <dbReference type="ARBA" id="ARBA00022984"/>
    </source>
</evidence>
<evidence type="ECO:0000256" key="8">
    <source>
        <dbReference type="SAM" id="MobiDB-lite"/>
    </source>
</evidence>
<dbReference type="Proteomes" id="UP001589654">
    <property type="component" value="Unassembled WGS sequence"/>
</dbReference>
<keyword evidence="5 7" id="KW-0573">Peptidoglycan synthesis</keyword>
<evidence type="ECO:0000313" key="11">
    <source>
        <dbReference type="Proteomes" id="UP001589654"/>
    </source>
</evidence>
<feature type="domain" description="L,D-TPase catalytic" evidence="9">
    <location>
        <begin position="422"/>
        <end position="551"/>
    </location>
</feature>
<reference evidence="10 11" key="1">
    <citation type="submission" date="2024-09" db="EMBL/GenBank/DDBJ databases">
        <authorList>
            <person name="Sun Q."/>
            <person name="Mori K."/>
        </authorList>
    </citation>
    <scope>NUCLEOTIDE SEQUENCE [LARGE SCALE GENOMIC DNA]</scope>
    <source>
        <strain evidence="10 11">CECT 7682</strain>
    </source>
</reference>
<evidence type="ECO:0000256" key="3">
    <source>
        <dbReference type="ARBA" id="ARBA00022679"/>
    </source>
</evidence>
<evidence type="ECO:0000256" key="2">
    <source>
        <dbReference type="ARBA" id="ARBA00005992"/>
    </source>
</evidence>
<evidence type="ECO:0000256" key="1">
    <source>
        <dbReference type="ARBA" id="ARBA00004752"/>
    </source>
</evidence>
<dbReference type="CDD" id="cd16913">
    <property type="entry name" value="YkuD_like"/>
    <property type="match status" value="1"/>
</dbReference>
<dbReference type="InterPro" id="IPR002477">
    <property type="entry name" value="Peptidoglycan-bd-like"/>
</dbReference>
<dbReference type="Pfam" id="PF03734">
    <property type="entry name" value="YkuD"/>
    <property type="match status" value="1"/>
</dbReference>
<feature type="region of interest" description="Disordered" evidence="8">
    <location>
        <begin position="1"/>
        <end position="26"/>
    </location>
</feature>
<keyword evidence="4 7" id="KW-0133">Cell shape</keyword>
<feature type="compositionally biased region" description="Basic and acidic residues" evidence="8">
    <location>
        <begin position="102"/>
        <end position="136"/>
    </location>
</feature>
<dbReference type="InterPro" id="IPR038063">
    <property type="entry name" value="Transpep_catalytic_dom"/>
</dbReference>
<feature type="compositionally biased region" description="Polar residues" evidence="8">
    <location>
        <begin position="10"/>
        <end position="21"/>
    </location>
</feature>